<keyword evidence="2" id="KW-1185">Reference proteome</keyword>
<organism evidence="1 2">
    <name type="scientific">Brachionus plicatilis</name>
    <name type="common">Marine rotifer</name>
    <name type="synonym">Brachionus muelleri</name>
    <dbReference type="NCBI Taxonomy" id="10195"/>
    <lineage>
        <taxon>Eukaryota</taxon>
        <taxon>Metazoa</taxon>
        <taxon>Spiralia</taxon>
        <taxon>Gnathifera</taxon>
        <taxon>Rotifera</taxon>
        <taxon>Eurotatoria</taxon>
        <taxon>Monogononta</taxon>
        <taxon>Pseudotrocha</taxon>
        <taxon>Ploima</taxon>
        <taxon>Brachionidae</taxon>
        <taxon>Brachionus</taxon>
    </lineage>
</organism>
<sequence>SKAYECAVVSESSVEYFNGRVSYYAPLRNEEHKTVLVLEITSQEYFKNEESKGLELPQIEIILYILHKCQEELLEAHFLGITNNQYEFESLHEQDKFDILFEKRYINFICETLKENIGTSIETEESNVGSEIIKFISDLVSYQEFNEKKAVDGILIDKMERFDPTVKNFNFVSSNFDLSSDESIKSLVQIRKDISGSMPLIRLLIDFAFLVKDLRSKSKL</sequence>
<accession>A0A3M7QCZ0</accession>
<evidence type="ECO:0000313" key="2">
    <source>
        <dbReference type="Proteomes" id="UP000276133"/>
    </source>
</evidence>
<proteinExistence type="predicted"/>
<dbReference type="Proteomes" id="UP000276133">
    <property type="component" value="Unassembled WGS sequence"/>
</dbReference>
<dbReference type="AlphaFoldDB" id="A0A3M7QCZ0"/>
<dbReference type="EMBL" id="REGN01006606">
    <property type="protein sequence ID" value="RNA08861.1"/>
    <property type="molecule type" value="Genomic_DNA"/>
</dbReference>
<protein>
    <submittedName>
        <fullName evidence="1">Uncharacterized protein</fullName>
    </submittedName>
</protein>
<gene>
    <name evidence="1" type="ORF">BpHYR1_028592</name>
</gene>
<name>A0A3M7QCZ0_BRAPC</name>
<evidence type="ECO:0000313" key="1">
    <source>
        <dbReference type="EMBL" id="RNA08861.1"/>
    </source>
</evidence>
<reference evidence="1 2" key="1">
    <citation type="journal article" date="2018" name="Sci. Rep.">
        <title>Genomic signatures of local adaptation to the degree of environmental predictability in rotifers.</title>
        <authorList>
            <person name="Franch-Gras L."/>
            <person name="Hahn C."/>
            <person name="Garcia-Roger E.M."/>
            <person name="Carmona M.J."/>
            <person name="Serra M."/>
            <person name="Gomez A."/>
        </authorList>
    </citation>
    <scope>NUCLEOTIDE SEQUENCE [LARGE SCALE GENOMIC DNA]</scope>
    <source>
        <strain evidence="1">HYR1</strain>
    </source>
</reference>
<feature type="non-terminal residue" evidence="1">
    <location>
        <position position="1"/>
    </location>
</feature>
<comment type="caution">
    <text evidence="1">The sequence shown here is derived from an EMBL/GenBank/DDBJ whole genome shotgun (WGS) entry which is preliminary data.</text>
</comment>